<gene>
    <name evidence="2" type="ORF">PPNO1_LOCUS5378</name>
</gene>
<sequence length="77" mass="8012">MPHEPQVHPAGDLPSDPSKAGAHSAFDMLPYPSKVPTPPKAYAPHTIISANPVPGVHRAAVKAEASSTKSLREPAKA</sequence>
<organism evidence="2 3">
    <name type="scientific">Parascedosporium putredinis</name>
    <dbReference type="NCBI Taxonomy" id="1442378"/>
    <lineage>
        <taxon>Eukaryota</taxon>
        <taxon>Fungi</taxon>
        <taxon>Dikarya</taxon>
        <taxon>Ascomycota</taxon>
        <taxon>Pezizomycotina</taxon>
        <taxon>Sordariomycetes</taxon>
        <taxon>Hypocreomycetidae</taxon>
        <taxon>Microascales</taxon>
        <taxon>Microascaceae</taxon>
        <taxon>Parascedosporium</taxon>
    </lineage>
</organism>
<reference evidence="2" key="1">
    <citation type="submission" date="2022-11" db="EMBL/GenBank/DDBJ databases">
        <authorList>
            <person name="Scott C."/>
            <person name="Bruce N."/>
        </authorList>
    </citation>
    <scope>NUCLEOTIDE SEQUENCE</scope>
</reference>
<feature type="region of interest" description="Disordered" evidence="1">
    <location>
        <begin position="1"/>
        <end position="32"/>
    </location>
</feature>
<name>A0A9P1H5J8_9PEZI</name>
<dbReference type="Proteomes" id="UP000838763">
    <property type="component" value="Unassembled WGS sequence"/>
</dbReference>
<dbReference type="AlphaFoldDB" id="A0A9P1H5J8"/>
<accession>A0A9P1H5J8</accession>
<proteinExistence type="predicted"/>
<evidence type="ECO:0000313" key="2">
    <source>
        <dbReference type="EMBL" id="CAI4215671.1"/>
    </source>
</evidence>
<dbReference type="EMBL" id="CALLCH030000012">
    <property type="protein sequence ID" value="CAI4215671.1"/>
    <property type="molecule type" value="Genomic_DNA"/>
</dbReference>
<protein>
    <submittedName>
        <fullName evidence="2">Uncharacterized protein</fullName>
    </submittedName>
</protein>
<evidence type="ECO:0000313" key="3">
    <source>
        <dbReference type="Proteomes" id="UP000838763"/>
    </source>
</evidence>
<comment type="caution">
    <text evidence="2">The sequence shown here is derived from an EMBL/GenBank/DDBJ whole genome shotgun (WGS) entry which is preliminary data.</text>
</comment>
<evidence type="ECO:0000256" key="1">
    <source>
        <dbReference type="SAM" id="MobiDB-lite"/>
    </source>
</evidence>
<keyword evidence="3" id="KW-1185">Reference proteome</keyword>